<feature type="region of interest" description="Disordered" evidence="1">
    <location>
        <begin position="1"/>
        <end position="33"/>
    </location>
</feature>
<feature type="transmembrane region" description="Helical" evidence="2">
    <location>
        <begin position="218"/>
        <end position="234"/>
    </location>
</feature>
<sequence>MAVVGLGEHRGRRRRRRGRRGDSADPPPPRVTPSRRWPGVALFGALCLLYTVVGSILVLRYNIFEPDAPNRVANAGFALQSRHPHLSAIGFVWNPLPSLVELPLVWLSQWPGLSALKHAGLAGVMQSALFMSGAALMVRRIAFDAGVSPLLRRVATAGFALHPMIVIYGASGLSEAAQMFCLLWCVRYLMRWCTSRWVGDLGWAGIALGVGYLARYEVIPAAAAAVGLVAVMTWRRSPREVRWSAAAADVVIVAFPVVTAFFVWAITGWIINDEFFATLSSQYGNASQVAGRLARGTADAGAQWSVVASRLFGMQPLVGVAVAVAVVVAVARKRAAPLVPVVVFGATLAFAAAAQHDSLTFGWFRFYLLAIPMVICVGLSCWQRQTAVRVTAAALVSASVVVAIPVTTPLIVDQDIAYGQLEAGFASLLDPQAHPPGEDPARRRLLSERRLAQWFDSKDLPDGSVLMDTFLTWGIWLSSEHPKQFVITSDYDFVAALNRPWDFGIRYIVATNPGRNVPDALNRRYPSLWDDGAGVAALGYTTDGPTSDEMFRVYRTTGRPISQNQLEVMSTGTLTVATRPR</sequence>
<organism evidence="3 4">
    <name type="scientific">Mycolicibacterium obuense</name>
    <dbReference type="NCBI Taxonomy" id="1807"/>
    <lineage>
        <taxon>Bacteria</taxon>
        <taxon>Bacillati</taxon>
        <taxon>Actinomycetota</taxon>
        <taxon>Actinomycetes</taxon>
        <taxon>Mycobacteriales</taxon>
        <taxon>Mycobacteriaceae</taxon>
        <taxon>Mycolicibacterium</taxon>
    </lineage>
</organism>
<proteinExistence type="predicted"/>
<feature type="transmembrane region" description="Helical" evidence="2">
    <location>
        <begin position="40"/>
        <end position="61"/>
    </location>
</feature>
<evidence type="ECO:0000313" key="3">
    <source>
        <dbReference type="EMBL" id="TDL12262.1"/>
    </source>
</evidence>
<evidence type="ECO:0000313" key="4">
    <source>
        <dbReference type="Proteomes" id="UP000294952"/>
    </source>
</evidence>
<feature type="transmembrane region" description="Helical" evidence="2">
    <location>
        <begin position="246"/>
        <end position="271"/>
    </location>
</feature>
<keyword evidence="2" id="KW-0472">Membrane</keyword>
<evidence type="ECO:0000256" key="1">
    <source>
        <dbReference type="SAM" id="MobiDB-lite"/>
    </source>
</evidence>
<feature type="transmembrane region" description="Helical" evidence="2">
    <location>
        <begin position="150"/>
        <end position="170"/>
    </location>
</feature>
<evidence type="ECO:0008006" key="5">
    <source>
        <dbReference type="Google" id="ProtNLM"/>
    </source>
</evidence>
<feature type="transmembrane region" description="Helical" evidence="2">
    <location>
        <begin position="119"/>
        <end position="138"/>
    </location>
</feature>
<feature type="compositionally biased region" description="Basic residues" evidence="1">
    <location>
        <begin position="10"/>
        <end position="19"/>
    </location>
</feature>
<evidence type="ECO:0000256" key="2">
    <source>
        <dbReference type="SAM" id="Phobius"/>
    </source>
</evidence>
<name>A0A4R5XC71_9MYCO</name>
<dbReference type="RefSeq" id="WP_133412961.1">
    <property type="nucleotide sequence ID" value="NZ_CALTXN010000006.1"/>
</dbReference>
<keyword evidence="2" id="KW-0812">Transmembrane</keyword>
<gene>
    <name evidence="3" type="ORF">EUA04_04685</name>
</gene>
<dbReference type="EMBL" id="SDLP01000001">
    <property type="protein sequence ID" value="TDL12262.1"/>
    <property type="molecule type" value="Genomic_DNA"/>
</dbReference>
<reference evidence="3 4" key="1">
    <citation type="submission" date="2019-01" db="EMBL/GenBank/DDBJ databases">
        <title>High-quality-draft genome sequences of five non-tuberculosis mycobacteriaceae isolated from a nosocomial environment.</title>
        <authorList>
            <person name="Tiago I."/>
            <person name="Alarico S."/>
            <person name="Pereira S.G."/>
            <person name="Coelho C."/>
            <person name="Maranha A."/>
            <person name="Empadinhas N."/>
        </authorList>
    </citation>
    <scope>NUCLEOTIDE SEQUENCE [LARGE SCALE GENOMIC DNA]</scope>
    <source>
        <strain evidence="3 4">22DIII</strain>
    </source>
</reference>
<comment type="caution">
    <text evidence="3">The sequence shown here is derived from an EMBL/GenBank/DDBJ whole genome shotgun (WGS) entry which is preliminary data.</text>
</comment>
<dbReference type="AlphaFoldDB" id="A0A4R5XC71"/>
<feature type="transmembrane region" description="Helical" evidence="2">
    <location>
        <begin position="394"/>
        <end position="412"/>
    </location>
</feature>
<accession>A0A4R5XC71</accession>
<keyword evidence="2" id="KW-1133">Transmembrane helix</keyword>
<feature type="transmembrane region" description="Helical" evidence="2">
    <location>
        <begin position="312"/>
        <end position="331"/>
    </location>
</feature>
<feature type="transmembrane region" description="Helical" evidence="2">
    <location>
        <begin position="338"/>
        <end position="356"/>
    </location>
</feature>
<feature type="transmembrane region" description="Helical" evidence="2">
    <location>
        <begin position="362"/>
        <end position="382"/>
    </location>
</feature>
<protein>
    <recommendedName>
        <fullName evidence="5">Glycosyltransferase RgtA/B/C/D-like domain-containing protein</fullName>
    </recommendedName>
</protein>
<dbReference type="Proteomes" id="UP000294952">
    <property type="component" value="Unassembled WGS sequence"/>
</dbReference>